<protein>
    <submittedName>
        <fullName evidence="3">MBL fold metallo-hydrolase</fullName>
    </submittedName>
</protein>
<organism evidence="3 4">
    <name type="scientific">Aquimarina algicola</name>
    <dbReference type="NCBI Taxonomy" id="2589995"/>
    <lineage>
        <taxon>Bacteria</taxon>
        <taxon>Pseudomonadati</taxon>
        <taxon>Bacteroidota</taxon>
        <taxon>Flavobacteriia</taxon>
        <taxon>Flavobacteriales</taxon>
        <taxon>Flavobacteriaceae</taxon>
        <taxon>Aquimarina</taxon>
    </lineage>
</organism>
<gene>
    <name evidence="3" type="ORF">FHK87_11900</name>
</gene>
<evidence type="ECO:0000313" key="3">
    <source>
        <dbReference type="EMBL" id="TPN85978.1"/>
    </source>
</evidence>
<dbReference type="PANTHER" id="PTHR43546:SF9">
    <property type="entry name" value="L-ASCORBATE-6-PHOSPHATE LACTONASE ULAG-RELATED"/>
    <property type="match status" value="1"/>
</dbReference>
<name>A0A504JE42_9FLAO</name>
<dbReference type="Gene3D" id="3.60.15.10">
    <property type="entry name" value="Ribonuclease Z/Hydroxyacylglutathione hydrolase-like"/>
    <property type="match status" value="1"/>
</dbReference>
<dbReference type="AlphaFoldDB" id="A0A504JE42"/>
<dbReference type="RefSeq" id="WP_140593121.1">
    <property type="nucleotide sequence ID" value="NZ_VFWZ01000003.1"/>
</dbReference>
<reference evidence="3 4" key="1">
    <citation type="submission" date="2019-06" db="EMBL/GenBank/DDBJ databases">
        <authorList>
            <person name="Meng X."/>
        </authorList>
    </citation>
    <scope>NUCLEOTIDE SEQUENCE [LARGE SCALE GENOMIC DNA]</scope>
    <source>
        <strain evidence="3 4">M625</strain>
    </source>
</reference>
<accession>A0A504JE42</accession>
<keyword evidence="4" id="KW-1185">Reference proteome</keyword>
<dbReference type="InterPro" id="IPR050114">
    <property type="entry name" value="UPF0173_UPF0282_UlaG_hydrolase"/>
</dbReference>
<dbReference type="Proteomes" id="UP000315540">
    <property type="component" value="Unassembled WGS sequence"/>
</dbReference>
<comment type="caution">
    <text evidence="3">The sequence shown here is derived from an EMBL/GenBank/DDBJ whole genome shotgun (WGS) entry which is preliminary data.</text>
</comment>
<dbReference type="OrthoDB" id="9805728at2"/>
<dbReference type="EMBL" id="VFWZ01000003">
    <property type="protein sequence ID" value="TPN85978.1"/>
    <property type="molecule type" value="Genomic_DNA"/>
</dbReference>
<evidence type="ECO:0000313" key="4">
    <source>
        <dbReference type="Proteomes" id="UP000315540"/>
    </source>
</evidence>
<proteinExistence type="predicted"/>
<dbReference type="PANTHER" id="PTHR43546">
    <property type="entry name" value="UPF0173 METAL-DEPENDENT HYDROLASE MJ1163-RELATED"/>
    <property type="match status" value="1"/>
</dbReference>
<sequence length="264" mass="29687">MNINVTHIDTACCLIEIEGFKILTDPVLDNAGGIYHHGYGAISKKYSNPILDNTSLEAIDLILLSHPQHKDNFDTKGKEFAKSVPLILSTHKTEKEFSNAKGMKPWESYELKNKNDSSILKITATPAQHHPNWLPKFISGEVIGFYIEVSTSKDTVFISGDTVFFKGIFEISEKLKPITYALIHVGSAEFRYLTGFGKFTMDAKGFVKTVSTIDPKIAIPIHNVGWSHFKENDEGVKKELSKVEEELRQKVVFLERGKRTDLTI</sequence>
<evidence type="ECO:0000256" key="1">
    <source>
        <dbReference type="ARBA" id="ARBA00022801"/>
    </source>
</evidence>
<keyword evidence="1 3" id="KW-0378">Hydrolase</keyword>
<dbReference type="InterPro" id="IPR001279">
    <property type="entry name" value="Metallo-B-lactamas"/>
</dbReference>
<dbReference type="Pfam" id="PF12706">
    <property type="entry name" value="Lactamase_B_2"/>
    <property type="match status" value="1"/>
</dbReference>
<feature type="domain" description="Metallo-beta-lactamase" evidence="2">
    <location>
        <begin position="22"/>
        <end position="222"/>
    </location>
</feature>
<dbReference type="GO" id="GO:0016787">
    <property type="term" value="F:hydrolase activity"/>
    <property type="evidence" value="ECO:0007669"/>
    <property type="project" value="UniProtKB-KW"/>
</dbReference>
<dbReference type="InterPro" id="IPR036866">
    <property type="entry name" value="RibonucZ/Hydroxyglut_hydro"/>
</dbReference>
<evidence type="ECO:0000259" key="2">
    <source>
        <dbReference type="Pfam" id="PF12706"/>
    </source>
</evidence>
<dbReference type="SUPFAM" id="SSF56281">
    <property type="entry name" value="Metallo-hydrolase/oxidoreductase"/>
    <property type="match status" value="1"/>
</dbReference>